<dbReference type="Gene3D" id="3.40.220.10">
    <property type="entry name" value="Leucine Aminopeptidase, subunit E, domain 1"/>
    <property type="match status" value="1"/>
</dbReference>
<protein>
    <recommendedName>
        <fullName evidence="1">Microbial-type PARG catalytic domain-containing protein</fullName>
    </recommendedName>
</protein>
<dbReference type="InterPro" id="IPR019261">
    <property type="entry name" value="PARG_cat_microbial"/>
</dbReference>
<dbReference type="AlphaFoldDB" id="A0A517Q6Y4"/>
<evidence type="ECO:0000313" key="2">
    <source>
        <dbReference type="EMBL" id="QDT27366.1"/>
    </source>
</evidence>
<dbReference type="InterPro" id="IPR043472">
    <property type="entry name" value="Macro_dom-like"/>
</dbReference>
<dbReference type="Pfam" id="PF10021">
    <property type="entry name" value="PARG_cat_microb"/>
    <property type="match status" value="1"/>
</dbReference>
<accession>A0A517Q6Y4</accession>
<sequence>MRSRSGRANLAKTTLQVMDVGRYVNPQGESVSIAEAMEACNAGSEFYTPGELERLREEVVSDPALMTEPGLNWRMRRRSKERMRWH</sequence>
<gene>
    <name evidence="2" type="ORF">Enr10x_26830</name>
</gene>
<dbReference type="EMBL" id="CP037421">
    <property type="protein sequence ID" value="QDT27366.1"/>
    <property type="molecule type" value="Genomic_DNA"/>
</dbReference>
<feature type="domain" description="Microbial-type PARG catalytic" evidence="1">
    <location>
        <begin position="11"/>
        <end position="54"/>
    </location>
</feature>
<dbReference type="Proteomes" id="UP000315647">
    <property type="component" value="Chromosome"/>
</dbReference>
<dbReference type="RefSeq" id="WP_145449689.1">
    <property type="nucleotide sequence ID" value="NZ_CP037421.1"/>
</dbReference>
<proteinExistence type="predicted"/>
<organism evidence="2 3">
    <name type="scientific">Gimesia panareensis</name>
    <dbReference type="NCBI Taxonomy" id="2527978"/>
    <lineage>
        <taxon>Bacteria</taxon>
        <taxon>Pseudomonadati</taxon>
        <taxon>Planctomycetota</taxon>
        <taxon>Planctomycetia</taxon>
        <taxon>Planctomycetales</taxon>
        <taxon>Planctomycetaceae</taxon>
        <taxon>Gimesia</taxon>
    </lineage>
</organism>
<reference evidence="2 3" key="1">
    <citation type="submission" date="2019-03" db="EMBL/GenBank/DDBJ databases">
        <title>Deep-cultivation of Planctomycetes and their phenomic and genomic characterization uncovers novel biology.</title>
        <authorList>
            <person name="Wiegand S."/>
            <person name="Jogler M."/>
            <person name="Boedeker C."/>
            <person name="Pinto D."/>
            <person name="Vollmers J."/>
            <person name="Rivas-Marin E."/>
            <person name="Kohn T."/>
            <person name="Peeters S.H."/>
            <person name="Heuer A."/>
            <person name="Rast P."/>
            <person name="Oberbeckmann S."/>
            <person name="Bunk B."/>
            <person name="Jeske O."/>
            <person name="Meyerdierks A."/>
            <person name="Storesund J.E."/>
            <person name="Kallscheuer N."/>
            <person name="Luecker S."/>
            <person name="Lage O.M."/>
            <person name="Pohl T."/>
            <person name="Merkel B.J."/>
            <person name="Hornburger P."/>
            <person name="Mueller R.-W."/>
            <person name="Bruemmer F."/>
            <person name="Labrenz M."/>
            <person name="Spormann A.M."/>
            <person name="Op den Camp H."/>
            <person name="Overmann J."/>
            <person name="Amann R."/>
            <person name="Jetten M.S.M."/>
            <person name="Mascher T."/>
            <person name="Medema M.H."/>
            <person name="Devos D.P."/>
            <person name="Kaster A.-K."/>
            <person name="Ovreas L."/>
            <person name="Rohde M."/>
            <person name="Galperin M.Y."/>
            <person name="Jogler C."/>
        </authorList>
    </citation>
    <scope>NUCLEOTIDE SEQUENCE [LARGE SCALE GENOMIC DNA]</scope>
    <source>
        <strain evidence="2 3">Enr10</strain>
    </source>
</reference>
<name>A0A517Q6Y4_9PLAN</name>
<evidence type="ECO:0000259" key="1">
    <source>
        <dbReference type="Pfam" id="PF10021"/>
    </source>
</evidence>
<evidence type="ECO:0000313" key="3">
    <source>
        <dbReference type="Proteomes" id="UP000315647"/>
    </source>
</evidence>
<keyword evidence="3" id="KW-1185">Reference proteome</keyword>